<dbReference type="HOGENOM" id="CLU_001570_2_0_1"/>
<dbReference type="PANTHER" id="PTHR46300:SF7">
    <property type="entry name" value="P450, PUTATIVE (EUROFUNG)-RELATED"/>
    <property type="match status" value="1"/>
</dbReference>
<sequence>MAVGYGYDLVPGHKDQYVEMADFAIDTAQGLMLPGSTLIAVFPFLKHLPTWFPGAFTLRLCTRVKKAAVEYRNQPFEFVKTNMAAGISKRCVLQQLIESHTDDNGLCKDEETIKDAMASLYIGGVETMQAMDTAFIMAMTLHPDAQKKAQEEIDRIIWKDRLPTLDDRPSLPYVEAVYREVLRWRPVGPLGFAHSTDEDDIYKDLFIPKGAIIMPNVWSITRNEERYPEPELFRPERYFTEDGTLNKDTVSYAFGFGRRICPGRHLAENSVWLMIASVLATFDISKARDEHGNEIDVDDQAFTDTLAMHPLPFKCSITPRSQQAKSLVREAAFVAKHQI</sequence>
<dbReference type="InterPro" id="IPR036396">
    <property type="entry name" value="Cyt_P450_sf"/>
</dbReference>
<dbReference type="Pfam" id="PF00067">
    <property type="entry name" value="p450"/>
    <property type="match status" value="1"/>
</dbReference>
<evidence type="ECO:0000313" key="11">
    <source>
        <dbReference type="EMBL" id="KIL71197.1"/>
    </source>
</evidence>
<dbReference type="PRINTS" id="PR00385">
    <property type="entry name" value="P450"/>
</dbReference>
<dbReference type="GO" id="GO:0016705">
    <property type="term" value="F:oxidoreductase activity, acting on paired donors, with incorporation or reduction of molecular oxygen"/>
    <property type="evidence" value="ECO:0007669"/>
    <property type="project" value="InterPro"/>
</dbReference>
<dbReference type="GO" id="GO:0004497">
    <property type="term" value="F:monooxygenase activity"/>
    <property type="evidence" value="ECO:0007669"/>
    <property type="project" value="UniProtKB-KW"/>
</dbReference>
<dbReference type="InterPro" id="IPR017972">
    <property type="entry name" value="Cyt_P450_CS"/>
</dbReference>
<dbReference type="InterPro" id="IPR050364">
    <property type="entry name" value="Cytochrome_P450_fung"/>
</dbReference>
<dbReference type="CDD" id="cd11065">
    <property type="entry name" value="CYP64-like"/>
    <property type="match status" value="1"/>
</dbReference>
<dbReference type="Gene3D" id="1.10.630.10">
    <property type="entry name" value="Cytochrome P450"/>
    <property type="match status" value="1"/>
</dbReference>
<evidence type="ECO:0000256" key="8">
    <source>
        <dbReference type="ARBA" id="ARBA00023033"/>
    </source>
</evidence>
<evidence type="ECO:0000256" key="1">
    <source>
        <dbReference type="ARBA" id="ARBA00001971"/>
    </source>
</evidence>
<comment type="pathway">
    <text evidence="2">Secondary metabolite biosynthesis.</text>
</comment>
<dbReference type="SUPFAM" id="SSF48264">
    <property type="entry name" value="Cytochrome P450"/>
    <property type="match status" value="1"/>
</dbReference>
<evidence type="ECO:0000256" key="5">
    <source>
        <dbReference type="ARBA" id="ARBA00022723"/>
    </source>
</evidence>
<dbReference type="PROSITE" id="PS00086">
    <property type="entry name" value="CYTOCHROME_P450"/>
    <property type="match status" value="1"/>
</dbReference>
<name>A0A0C2X9Y6_AMAMK</name>
<keyword evidence="12" id="KW-1185">Reference proteome</keyword>
<evidence type="ECO:0000256" key="7">
    <source>
        <dbReference type="ARBA" id="ARBA00023004"/>
    </source>
</evidence>
<dbReference type="AlphaFoldDB" id="A0A0C2X9Y6"/>
<dbReference type="GO" id="GO:0005506">
    <property type="term" value="F:iron ion binding"/>
    <property type="evidence" value="ECO:0007669"/>
    <property type="project" value="InterPro"/>
</dbReference>
<proteinExistence type="inferred from homology"/>
<dbReference type="PANTHER" id="PTHR46300">
    <property type="entry name" value="P450, PUTATIVE (EUROFUNG)-RELATED-RELATED"/>
    <property type="match status" value="1"/>
</dbReference>
<organism evidence="11 12">
    <name type="scientific">Amanita muscaria (strain Koide BX008)</name>
    <dbReference type="NCBI Taxonomy" id="946122"/>
    <lineage>
        <taxon>Eukaryota</taxon>
        <taxon>Fungi</taxon>
        <taxon>Dikarya</taxon>
        <taxon>Basidiomycota</taxon>
        <taxon>Agaricomycotina</taxon>
        <taxon>Agaricomycetes</taxon>
        <taxon>Agaricomycetidae</taxon>
        <taxon>Agaricales</taxon>
        <taxon>Pluteineae</taxon>
        <taxon>Amanitaceae</taxon>
        <taxon>Amanita</taxon>
    </lineage>
</organism>
<keyword evidence="6 10" id="KW-0560">Oxidoreductase</keyword>
<dbReference type="InParanoid" id="A0A0C2X9Y6"/>
<keyword evidence="7 9" id="KW-0408">Iron</keyword>
<evidence type="ECO:0000256" key="3">
    <source>
        <dbReference type="ARBA" id="ARBA00010617"/>
    </source>
</evidence>
<evidence type="ECO:0000256" key="9">
    <source>
        <dbReference type="PIRSR" id="PIRSR602401-1"/>
    </source>
</evidence>
<reference evidence="11 12" key="1">
    <citation type="submission" date="2014-04" db="EMBL/GenBank/DDBJ databases">
        <title>Evolutionary Origins and Diversification of the Mycorrhizal Mutualists.</title>
        <authorList>
            <consortium name="DOE Joint Genome Institute"/>
            <consortium name="Mycorrhizal Genomics Consortium"/>
            <person name="Kohler A."/>
            <person name="Kuo A."/>
            <person name="Nagy L.G."/>
            <person name="Floudas D."/>
            <person name="Copeland A."/>
            <person name="Barry K.W."/>
            <person name="Cichocki N."/>
            <person name="Veneault-Fourrey C."/>
            <person name="LaButti K."/>
            <person name="Lindquist E.A."/>
            <person name="Lipzen A."/>
            <person name="Lundell T."/>
            <person name="Morin E."/>
            <person name="Murat C."/>
            <person name="Riley R."/>
            <person name="Ohm R."/>
            <person name="Sun H."/>
            <person name="Tunlid A."/>
            <person name="Henrissat B."/>
            <person name="Grigoriev I.V."/>
            <person name="Hibbett D.S."/>
            <person name="Martin F."/>
        </authorList>
    </citation>
    <scope>NUCLEOTIDE SEQUENCE [LARGE SCALE GENOMIC DNA]</scope>
    <source>
        <strain evidence="11 12">Koide BX008</strain>
    </source>
</reference>
<evidence type="ECO:0000256" key="6">
    <source>
        <dbReference type="ARBA" id="ARBA00023002"/>
    </source>
</evidence>
<dbReference type="GO" id="GO:0020037">
    <property type="term" value="F:heme binding"/>
    <property type="evidence" value="ECO:0007669"/>
    <property type="project" value="InterPro"/>
</dbReference>
<dbReference type="PRINTS" id="PR00463">
    <property type="entry name" value="EP450I"/>
</dbReference>
<evidence type="ECO:0000256" key="4">
    <source>
        <dbReference type="ARBA" id="ARBA00022617"/>
    </source>
</evidence>
<dbReference type="InterPro" id="IPR001128">
    <property type="entry name" value="Cyt_P450"/>
</dbReference>
<evidence type="ECO:0000256" key="2">
    <source>
        <dbReference type="ARBA" id="ARBA00005179"/>
    </source>
</evidence>
<dbReference type="EMBL" id="KN818222">
    <property type="protein sequence ID" value="KIL71197.1"/>
    <property type="molecule type" value="Genomic_DNA"/>
</dbReference>
<gene>
    <name evidence="11" type="ORF">M378DRAFT_154689</name>
</gene>
<evidence type="ECO:0000313" key="12">
    <source>
        <dbReference type="Proteomes" id="UP000054549"/>
    </source>
</evidence>
<dbReference type="InterPro" id="IPR002401">
    <property type="entry name" value="Cyt_P450_E_grp-I"/>
</dbReference>
<keyword evidence="8 10" id="KW-0503">Monooxygenase</keyword>
<dbReference type="Proteomes" id="UP000054549">
    <property type="component" value="Unassembled WGS sequence"/>
</dbReference>
<evidence type="ECO:0000256" key="10">
    <source>
        <dbReference type="RuleBase" id="RU000461"/>
    </source>
</evidence>
<feature type="binding site" description="axial binding residue" evidence="9">
    <location>
        <position position="261"/>
    </location>
    <ligand>
        <name>heme</name>
        <dbReference type="ChEBI" id="CHEBI:30413"/>
    </ligand>
    <ligandPart>
        <name>Fe</name>
        <dbReference type="ChEBI" id="CHEBI:18248"/>
    </ligandPart>
</feature>
<protein>
    <recommendedName>
        <fullName evidence="13">Cytochrome P450</fullName>
    </recommendedName>
</protein>
<keyword evidence="4 9" id="KW-0349">Heme</keyword>
<comment type="similarity">
    <text evidence="3 10">Belongs to the cytochrome P450 family.</text>
</comment>
<dbReference type="OrthoDB" id="3934656at2759"/>
<keyword evidence="5 9" id="KW-0479">Metal-binding</keyword>
<dbReference type="STRING" id="946122.A0A0C2X9Y6"/>
<accession>A0A0C2X9Y6</accession>
<comment type="cofactor">
    <cofactor evidence="1 9">
        <name>heme</name>
        <dbReference type="ChEBI" id="CHEBI:30413"/>
    </cofactor>
</comment>
<evidence type="ECO:0008006" key="13">
    <source>
        <dbReference type="Google" id="ProtNLM"/>
    </source>
</evidence>